<organism evidence="2 3">
    <name type="scientific">Streptosporangium album</name>
    <dbReference type="NCBI Taxonomy" id="47479"/>
    <lineage>
        <taxon>Bacteria</taxon>
        <taxon>Bacillati</taxon>
        <taxon>Actinomycetota</taxon>
        <taxon>Actinomycetes</taxon>
        <taxon>Streptosporangiales</taxon>
        <taxon>Streptosporangiaceae</taxon>
        <taxon>Streptosporangium</taxon>
    </lineage>
</organism>
<keyword evidence="3" id="KW-1185">Reference proteome</keyword>
<name>A0A7W7S3I6_9ACTN</name>
<proteinExistence type="predicted"/>
<dbReference type="EMBL" id="JACHJU010000005">
    <property type="protein sequence ID" value="MBB4943190.1"/>
    <property type="molecule type" value="Genomic_DNA"/>
</dbReference>
<evidence type="ECO:0000313" key="2">
    <source>
        <dbReference type="EMBL" id="MBB4943190.1"/>
    </source>
</evidence>
<feature type="region of interest" description="Disordered" evidence="1">
    <location>
        <begin position="29"/>
        <end position="54"/>
    </location>
</feature>
<dbReference type="RefSeq" id="WP_184759096.1">
    <property type="nucleotide sequence ID" value="NZ_BAABEK010000038.1"/>
</dbReference>
<gene>
    <name evidence="2" type="ORF">FHR32_007590</name>
</gene>
<dbReference type="AlphaFoldDB" id="A0A7W7S3I6"/>
<reference evidence="2 3" key="1">
    <citation type="submission" date="2020-08" db="EMBL/GenBank/DDBJ databases">
        <title>Sequencing the genomes of 1000 actinobacteria strains.</title>
        <authorList>
            <person name="Klenk H.-P."/>
        </authorList>
    </citation>
    <scope>NUCLEOTIDE SEQUENCE [LARGE SCALE GENOMIC DNA]</scope>
    <source>
        <strain evidence="2 3">DSM 43023</strain>
    </source>
</reference>
<protein>
    <submittedName>
        <fullName evidence="2">Uncharacterized protein</fullName>
    </submittedName>
</protein>
<accession>A0A7W7S3I6</accession>
<dbReference type="Proteomes" id="UP000534286">
    <property type="component" value="Unassembled WGS sequence"/>
</dbReference>
<evidence type="ECO:0000256" key="1">
    <source>
        <dbReference type="SAM" id="MobiDB-lite"/>
    </source>
</evidence>
<comment type="caution">
    <text evidence="2">The sequence shown here is derived from an EMBL/GenBank/DDBJ whole genome shotgun (WGS) entry which is preliminary data.</text>
</comment>
<evidence type="ECO:0000313" key="3">
    <source>
        <dbReference type="Proteomes" id="UP000534286"/>
    </source>
</evidence>
<sequence>MPSYGSRAPGIVVGAGQTATPVTGTLGMTIHNREPPPPQGKDSAHAVRGIVSIG</sequence>